<evidence type="ECO:0000313" key="3">
    <source>
        <dbReference type="Proteomes" id="UP000077521"/>
    </source>
</evidence>
<protein>
    <submittedName>
        <fullName evidence="2">Uncharacterized protein</fullName>
    </submittedName>
</protein>
<evidence type="ECO:0000256" key="1">
    <source>
        <dbReference type="SAM" id="MobiDB-lite"/>
    </source>
</evidence>
<keyword evidence="3" id="KW-1185">Reference proteome</keyword>
<evidence type="ECO:0000313" key="2">
    <source>
        <dbReference type="EMBL" id="KAE8239775.1"/>
    </source>
</evidence>
<comment type="caution">
    <text evidence="2">The sequence shown here is derived from an EMBL/GenBank/DDBJ whole genome shotgun (WGS) entry which is preliminary data.</text>
</comment>
<dbReference type="AlphaFoldDB" id="A0A8T8SGE2"/>
<feature type="region of interest" description="Disordered" evidence="1">
    <location>
        <begin position="59"/>
        <end position="80"/>
    </location>
</feature>
<reference evidence="2" key="2">
    <citation type="journal article" date="2019" name="IMA Fungus">
        <title>Genome sequencing and comparison of five Tilletia species to identify candidate genes for the detection of regulated species infecting wheat.</title>
        <authorList>
            <person name="Nguyen H.D.T."/>
            <person name="Sultana T."/>
            <person name="Kesanakurti P."/>
            <person name="Hambleton S."/>
        </authorList>
    </citation>
    <scope>NUCLEOTIDE SEQUENCE</scope>
    <source>
        <strain evidence="2">DAOMC 236416</strain>
    </source>
</reference>
<feature type="region of interest" description="Disordered" evidence="1">
    <location>
        <begin position="187"/>
        <end position="227"/>
    </location>
</feature>
<gene>
    <name evidence="2" type="ORF">A4X13_0g8072</name>
</gene>
<proteinExistence type="predicted"/>
<sequence>MYEDRRDPDLSPQKRRVTGQAVQSRKVECPAKMVIKIKAPLVTAVVTDNSSSSLVDVQAEERGQNRSAPGPLTDFLGGPPREDSEVTVTYHWQHKNHTPGSLVDLARQRNCRPVRDWIEAKVNKGCSVEEIMKSVRLSLAELRRTLDSKVTTTTAPPHAHTNHDSVSQSTANYQYGRVYIKALVSQVTRSRPRSRAVTPNPHSRGRQVPRRASPQLRSYPSGPPPRTLNFLPETAHIRENATWQSAPSALTLTARRVDIAGPTG</sequence>
<dbReference type="Proteomes" id="UP000077521">
    <property type="component" value="Unassembled WGS sequence"/>
</dbReference>
<feature type="region of interest" description="Disordered" evidence="1">
    <location>
        <begin position="1"/>
        <end position="23"/>
    </location>
</feature>
<dbReference type="EMBL" id="LWDF02001235">
    <property type="protein sequence ID" value="KAE8239775.1"/>
    <property type="molecule type" value="Genomic_DNA"/>
</dbReference>
<name>A0A8T8SGE2_9BASI</name>
<feature type="region of interest" description="Disordered" evidence="1">
    <location>
        <begin position="149"/>
        <end position="169"/>
    </location>
</feature>
<organism evidence="2 3">
    <name type="scientific">Tilletia indica</name>
    <dbReference type="NCBI Taxonomy" id="43049"/>
    <lineage>
        <taxon>Eukaryota</taxon>
        <taxon>Fungi</taxon>
        <taxon>Dikarya</taxon>
        <taxon>Basidiomycota</taxon>
        <taxon>Ustilaginomycotina</taxon>
        <taxon>Exobasidiomycetes</taxon>
        <taxon>Tilletiales</taxon>
        <taxon>Tilletiaceae</taxon>
        <taxon>Tilletia</taxon>
    </lineage>
</organism>
<reference evidence="2" key="1">
    <citation type="submission" date="2016-04" db="EMBL/GenBank/DDBJ databases">
        <authorList>
            <person name="Nguyen H.D."/>
            <person name="Samba Siva P."/>
            <person name="Cullis J."/>
            <person name="Levesque C.A."/>
            <person name="Hambleton S."/>
        </authorList>
    </citation>
    <scope>NUCLEOTIDE SEQUENCE</scope>
    <source>
        <strain evidence="2">DAOMC 236416</strain>
    </source>
</reference>
<accession>A0A8T8SGE2</accession>